<evidence type="ECO:0000256" key="3">
    <source>
        <dbReference type="ARBA" id="ARBA00022692"/>
    </source>
</evidence>
<reference evidence="11 12" key="1">
    <citation type="submission" date="2018-10" db="EMBL/GenBank/DDBJ databases">
        <authorList>
            <person name="Li J."/>
        </authorList>
    </citation>
    <scope>NUCLEOTIDE SEQUENCE [LARGE SCALE GENOMIC DNA]</scope>
    <source>
        <strain evidence="11 12">IF 016277</strain>
    </source>
</reference>
<keyword evidence="6 10" id="KW-0407">Ion channel</keyword>
<comment type="catalytic activity">
    <reaction evidence="8">
        <text>fluoride(in) = fluoride(out)</text>
        <dbReference type="Rhea" id="RHEA:76159"/>
        <dbReference type="ChEBI" id="CHEBI:17051"/>
    </reaction>
    <physiologicalReaction direction="left-to-right" evidence="8">
        <dbReference type="Rhea" id="RHEA:76160"/>
    </physiologicalReaction>
</comment>
<gene>
    <name evidence="10 11" type="primary">crcB</name>
    <name evidence="10" type="synonym">fluC</name>
    <name evidence="11" type="ORF">D9V32_14780</name>
</gene>
<evidence type="ECO:0000256" key="6">
    <source>
        <dbReference type="ARBA" id="ARBA00023303"/>
    </source>
</evidence>
<evidence type="ECO:0000313" key="12">
    <source>
        <dbReference type="Proteomes" id="UP000272503"/>
    </source>
</evidence>
<feature type="transmembrane region" description="Helical" evidence="10">
    <location>
        <begin position="104"/>
        <end position="124"/>
    </location>
</feature>
<evidence type="ECO:0000256" key="9">
    <source>
        <dbReference type="ARBA" id="ARBA00049940"/>
    </source>
</evidence>
<comment type="subcellular location">
    <subcellularLocation>
        <location evidence="1 10">Cell membrane</location>
        <topology evidence="1 10">Multi-pass membrane protein</topology>
    </subcellularLocation>
</comment>
<keyword evidence="10" id="KW-0479">Metal-binding</keyword>
<keyword evidence="10" id="KW-0915">Sodium</keyword>
<dbReference type="Pfam" id="PF02537">
    <property type="entry name" value="CRCB"/>
    <property type="match status" value="1"/>
</dbReference>
<dbReference type="OrthoDB" id="5148600at2"/>
<keyword evidence="10" id="KW-0406">Ion transport</keyword>
<dbReference type="GO" id="GO:0140114">
    <property type="term" value="P:cellular detoxification of fluoride"/>
    <property type="evidence" value="ECO:0007669"/>
    <property type="project" value="UniProtKB-UniRule"/>
</dbReference>
<organism evidence="11 12">
    <name type="scientific">Mycetocola tolaasinivorans</name>
    <dbReference type="NCBI Taxonomy" id="76635"/>
    <lineage>
        <taxon>Bacteria</taxon>
        <taxon>Bacillati</taxon>
        <taxon>Actinomycetota</taxon>
        <taxon>Actinomycetes</taxon>
        <taxon>Micrococcales</taxon>
        <taxon>Microbacteriaceae</taxon>
        <taxon>Mycetocola</taxon>
    </lineage>
</organism>
<comment type="function">
    <text evidence="9 10">Fluoride-specific ion channel. Important for reducing fluoride concentration in the cell, thus reducing its toxicity.</text>
</comment>
<keyword evidence="10" id="KW-0813">Transport</keyword>
<feature type="binding site" evidence="10">
    <location>
        <position position="76"/>
    </location>
    <ligand>
        <name>Na(+)</name>
        <dbReference type="ChEBI" id="CHEBI:29101"/>
        <note>structural</note>
    </ligand>
</feature>
<evidence type="ECO:0000256" key="10">
    <source>
        <dbReference type="HAMAP-Rule" id="MF_00454"/>
    </source>
</evidence>
<comment type="activity regulation">
    <text evidence="10">Na(+) is not transported, but it plays an essential structural role and its presence is essential for fluoride channel function.</text>
</comment>
<dbReference type="NCBIfam" id="TIGR00494">
    <property type="entry name" value="crcB"/>
    <property type="match status" value="1"/>
</dbReference>
<dbReference type="GO" id="GO:0062054">
    <property type="term" value="F:fluoride channel activity"/>
    <property type="evidence" value="ECO:0007669"/>
    <property type="project" value="UniProtKB-UniRule"/>
</dbReference>
<dbReference type="AlphaFoldDB" id="A0A3L7A0M2"/>
<feature type="binding site" evidence="10">
    <location>
        <position position="79"/>
    </location>
    <ligand>
        <name>Na(+)</name>
        <dbReference type="ChEBI" id="CHEBI:29101"/>
        <note>structural</note>
    </ligand>
</feature>
<protein>
    <recommendedName>
        <fullName evidence="10">Fluoride-specific ion channel FluC</fullName>
    </recommendedName>
</protein>
<feature type="transmembrane region" description="Helical" evidence="10">
    <location>
        <begin position="65"/>
        <end position="84"/>
    </location>
</feature>
<dbReference type="Proteomes" id="UP000272503">
    <property type="component" value="Unassembled WGS sequence"/>
</dbReference>
<dbReference type="RefSeq" id="WP_121649689.1">
    <property type="nucleotide sequence ID" value="NZ_RCUX01000015.1"/>
</dbReference>
<evidence type="ECO:0000256" key="5">
    <source>
        <dbReference type="ARBA" id="ARBA00023136"/>
    </source>
</evidence>
<dbReference type="GO" id="GO:0046872">
    <property type="term" value="F:metal ion binding"/>
    <property type="evidence" value="ECO:0007669"/>
    <property type="project" value="UniProtKB-KW"/>
</dbReference>
<evidence type="ECO:0000256" key="8">
    <source>
        <dbReference type="ARBA" id="ARBA00035585"/>
    </source>
</evidence>
<keyword evidence="12" id="KW-1185">Reference proteome</keyword>
<proteinExistence type="inferred from homology"/>
<comment type="similarity">
    <text evidence="7 10">Belongs to the fluoride channel Fluc/FEX (TC 1.A.43) family.</text>
</comment>
<dbReference type="InterPro" id="IPR003691">
    <property type="entry name" value="FluC"/>
</dbReference>
<evidence type="ECO:0000256" key="4">
    <source>
        <dbReference type="ARBA" id="ARBA00022989"/>
    </source>
</evidence>
<evidence type="ECO:0000313" key="11">
    <source>
        <dbReference type="EMBL" id="RLP73191.1"/>
    </source>
</evidence>
<keyword evidence="2 10" id="KW-1003">Cell membrane</keyword>
<feature type="transmembrane region" description="Helical" evidence="10">
    <location>
        <begin position="34"/>
        <end position="53"/>
    </location>
</feature>
<dbReference type="PANTHER" id="PTHR28259">
    <property type="entry name" value="FLUORIDE EXPORT PROTEIN 1-RELATED"/>
    <property type="match status" value="1"/>
</dbReference>
<keyword evidence="4 10" id="KW-1133">Transmembrane helix</keyword>
<keyword evidence="5 10" id="KW-0472">Membrane</keyword>
<dbReference type="HAMAP" id="MF_00454">
    <property type="entry name" value="FluC"/>
    <property type="match status" value="1"/>
</dbReference>
<comment type="caution">
    <text evidence="11">The sequence shown here is derived from an EMBL/GenBank/DDBJ whole genome shotgun (WGS) entry which is preliminary data.</text>
</comment>
<sequence length="125" mass="12394">MSAGIFALVVLAGGLGGALRYWVDDCVRARLGSAFPWGILVVNLTGAFALGLVTGGIGSLGLDDAFRLVLGVGFLGGYTTLSTASVDTVRLVRAGQPGRALANSLGSLAAGVALAALGFTLGSLL</sequence>
<dbReference type="EMBL" id="RCUX01000015">
    <property type="protein sequence ID" value="RLP73191.1"/>
    <property type="molecule type" value="Genomic_DNA"/>
</dbReference>
<accession>A0A3L7A0M2</accession>
<evidence type="ECO:0000256" key="1">
    <source>
        <dbReference type="ARBA" id="ARBA00004651"/>
    </source>
</evidence>
<dbReference type="GO" id="GO:0005886">
    <property type="term" value="C:plasma membrane"/>
    <property type="evidence" value="ECO:0007669"/>
    <property type="project" value="UniProtKB-SubCell"/>
</dbReference>
<evidence type="ECO:0000256" key="2">
    <source>
        <dbReference type="ARBA" id="ARBA00022475"/>
    </source>
</evidence>
<keyword evidence="3 10" id="KW-0812">Transmembrane</keyword>
<dbReference type="PANTHER" id="PTHR28259:SF1">
    <property type="entry name" value="FLUORIDE EXPORT PROTEIN 1-RELATED"/>
    <property type="match status" value="1"/>
</dbReference>
<name>A0A3L7A0M2_9MICO</name>
<evidence type="ECO:0000256" key="7">
    <source>
        <dbReference type="ARBA" id="ARBA00035120"/>
    </source>
</evidence>